<sequence>MTPTEVSEWSKFCKLESSYGFASFGFHPSATHGDAYRFGARYSLTADLSTVAINGRTQNTSDGYAQLMKTVMAWGVVESYFSLHNIKIGHPIQRNLHLVPHYDVVKLTSLKSKLNNQQCFKFFTELKLHVNSSHQLAISDYLANPLGSYDVSYLFSAIRHVFAHGILTPHTGKVVPKVTVRICKVLIEFFLDIVSDEFGKKVRLHSNYASI</sequence>
<evidence type="ECO:0000313" key="2">
    <source>
        <dbReference type="Proteomes" id="UP000188276"/>
    </source>
</evidence>
<dbReference type="EMBL" id="FULE01000047">
    <property type="protein sequence ID" value="SJN59256.1"/>
    <property type="molecule type" value="Genomic_DNA"/>
</dbReference>
<dbReference type="OrthoDB" id="7058532at2"/>
<reference evidence="2" key="1">
    <citation type="submission" date="2017-02" db="EMBL/GenBank/DDBJ databases">
        <authorList>
            <person name="Rodrigo-Torres L."/>
            <person name="Arahal R.D."/>
            <person name="Lucena T."/>
        </authorList>
    </citation>
    <scope>NUCLEOTIDE SEQUENCE [LARGE SCALE GENOMIC DNA]</scope>
    <source>
        <strain evidence="2">CECT 7878</strain>
    </source>
</reference>
<evidence type="ECO:0000313" key="1">
    <source>
        <dbReference type="EMBL" id="SJN59256.1"/>
    </source>
</evidence>
<accession>A0A1R4LRP0</accession>
<organism evidence="1 2">
    <name type="scientific">Vibrio ruber (strain DSM 16370 / JCM 11486 / BCRC 17186 / CECT 7878 / LMG 23124 / VR1)</name>
    <dbReference type="NCBI Taxonomy" id="1123498"/>
    <lineage>
        <taxon>Bacteria</taxon>
        <taxon>Pseudomonadati</taxon>
        <taxon>Pseudomonadota</taxon>
        <taxon>Gammaproteobacteria</taxon>
        <taxon>Vibrionales</taxon>
        <taxon>Vibrionaceae</taxon>
        <taxon>Vibrio</taxon>
    </lineage>
</organism>
<name>A0A1R4LRP0_VIBR1</name>
<proteinExistence type="predicted"/>
<protein>
    <recommendedName>
        <fullName evidence="3">ApeA N-terminal domain-containing protein</fullName>
    </recommendedName>
</protein>
<dbReference type="AlphaFoldDB" id="A0A1R4LRP0"/>
<keyword evidence="2" id="KW-1185">Reference proteome</keyword>
<evidence type="ECO:0008006" key="3">
    <source>
        <dbReference type="Google" id="ProtNLM"/>
    </source>
</evidence>
<dbReference type="Proteomes" id="UP000188276">
    <property type="component" value="Unassembled WGS sequence"/>
</dbReference>
<gene>
    <name evidence="1" type="ORF">VR7878_03316</name>
</gene>
<dbReference type="RefSeq" id="WP_077337197.1">
    <property type="nucleotide sequence ID" value="NZ_FULE01000047.1"/>
</dbReference>